<evidence type="ECO:0000313" key="3">
    <source>
        <dbReference type="Proteomes" id="UP000424752"/>
    </source>
</evidence>
<keyword evidence="1" id="KW-0812">Transmembrane</keyword>
<name>A0A6I6F5M7_9GAMM</name>
<dbReference type="KEGG" id="erwi:GN242_19060"/>
<evidence type="ECO:0000313" key="2">
    <source>
        <dbReference type="EMBL" id="QGU89190.1"/>
    </source>
</evidence>
<reference evidence="2 3" key="1">
    <citation type="submission" date="2019-12" db="EMBL/GenBank/DDBJ databases">
        <title>Erwinia sp. nov., isolated from droppings of birds in the Qinghai-Tiebt plateau of China.</title>
        <authorList>
            <person name="Ge Y."/>
        </authorList>
    </citation>
    <scope>NUCLEOTIDE SEQUENCE [LARGE SCALE GENOMIC DNA]</scope>
    <source>
        <strain evidence="2 3">J780</strain>
    </source>
</reference>
<proteinExistence type="predicted"/>
<feature type="transmembrane region" description="Helical" evidence="1">
    <location>
        <begin position="32"/>
        <end position="63"/>
    </location>
</feature>
<protein>
    <recommendedName>
        <fullName evidence="4">DUF3742 family protein</fullName>
    </recommendedName>
</protein>
<sequence length="111" mass="12436">MNDPYGHIDRDGWNSGFESLWVRQARPYAGGLFFAFILKITLVPVLIIIAVVLMLGSALYLALNIKNDIQLWLMSCLWRKIPPGDGAIPEIWPTSAIELEELSTALESGEY</sequence>
<gene>
    <name evidence="2" type="ORF">GN242_19060</name>
</gene>
<dbReference type="EMBL" id="CP046509">
    <property type="protein sequence ID" value="QGU89190.1"/>
    <property type="molecule type" value="Genomic_DNA"/>
</dbReference>
<dbReference type="Proteomes" id="UP000424752">
    <property type="component" value="Chromosome"/>
</dbReference>
<dbReference type="AlphaFoldDB" id="A0A6I6F5M7"/>
<evidence type="ECO:0008006" key="4">
    <source>
        <dbReference type="Google" id="ProtNLM"/>
    </source>
</evidence>
<dbReference type="RefSeq" id="WP_156288034.1">
    <property type="nucleotide sequence ID" value="NZ_CP046509.1"/>
</dbReference>
<keyword evidence="1" id="KW-0472">Membrane</keyword>
<evidence type="ECO:0000256" key="1">
    <source>
        <dbReference type="SAM" id="Phobius"/>
    </source>
</evidence>
<accession>A0A6I6F5M7</accession>
<organism evidence="2 3">
    <name type="scientific">Erwinia sorbitola</name>
    <dbReference type="NCBI Taxonomy" id="2681984"/>
    <lineage>
        <taxon>Bacteria</taxon>
        <taxon>Pseudomonadati</taxon>
        <taxon>Pseudomonadota</taxon>
        <taxon>Gammaproteobacteria</taxon>
        <taxon>Enterobacterales</taxon>
        <taxon>Erwiniaceae</taxon>
        <taxon>Erwinia</taxon>
    </lineage>
</organism>
<keyword evidence="1" id="KW-1133">Transmembrane helix</keyword>